<gene>
    <name evidence="2" type="ORF">B296_00058990</name>
</gene>
<dbReference type="AlphaFoldDB" id="A0A426X3M3"/>
<comment type="caution">
    <text evidence="2">The sequence shown here is derived from an EMBL/GenBank/DDBJ whole genome shotgun (WGS) entry which is preliminary data.</text>
</comment>
<dbReference type="EMBL" id="AMZH03027592">
    <property type="protein sequence ID" value="RRT34088.1"/>
    <property type="molecule type" value="Genomic_DNA"/>
</dbReference>
<feature type="region of interest" description="Disordered" evidence="1">
    <location>
        <begin position="145"/>
        <end position="164"/>
    </location>
</feature>
<evidence type="ECO:0000256" key="1">
    <source>
        <dbReference type="SAM" id="MobiDB-lite"/>
    </source>
</evidence>
<reference evidence="2 3" key="1">
    <citation type="journal article" date="2014" name="Agronomy (Basel)">
        <title>A Draft Genome Sequence for Ensete ventricosum, the Drought-Tolerant Tree Against Hunger.</title>
        <authorList>
            <person name="Harrison J."/>
            <person name="Moore K.A."/>
            <person name="Paszkiewicz K."/>
            <person name="Jones T."/>
            <person name="Grant M."/>
            <person name="Ambacheew D."/>
            <person name="Muzemil S."/>
            <person name="Studholme D.J."/>
        </authorList>
    </citation>
    <scope>NUCLEOTIDE SEQUENCE [LARGE SCALE GENOMIC DNA]</scope>
</reference>
<protein>
    <submittedName>
        <fullName evidence="2">Uncharacterized protein</fullName>
    </submittedName>
</protein>
<sequence>MRLGTRQECVGNLPRVSGVCHDGAREFARRRPRLVGRLSGVAEKLVWSYDGLVTDIRRRDREARWEHAGRLLEEDQKTRCKNIGGRQISGIRYSPRGEEAPSGVPTGKKGHRERLTMVETRLDVLEASVEELYQGQGRLLAVESSQEEAESQIEKVESLIDQLT</sequence>
<organism evidence="2 3">
    <name type="scientific">Ensete ventricosum</name>
    <name type="common">Abyssinian banana</name>
    <name type="synonym">Musa ensete</name>
    <dbReference type="NCBI Taxonomy" id="4639"/>
    <lineage>
        <taxon>Eukaryota</taxon>
        <taxon>Viridiplantae</taxon>
        <taxon>Streptophyta</taxon>
        <taxon>Embryophyta</taxon>
        <taxon>Tracheophyta</taxon>
        <taxon>Spermatophyta</taxon>
        <taxon>Magnoliopsida</taxon>
        <taxon>Liliopsida</taxon>
        <taxon>Zingiberales</taxon>
        <taxon>Musaceae</taxon>
        <taxon>Ensete</taxon>
    </lineage>
</organism>
<evidence type="ECO:0000313" key="2">
    <source>
        <dbReference type="EMBL" id="RRT34088.1"/>
    </source>
</evidence>
<evidence type="ECO:0000313" key="3">
    <source>
        <dbReference type="Proteomes" id="UP000287651"/>
    </source>
</evidence>
<feature type="region of interest" description="Disordered" evidence="1">
    <location>
        <begin position="90"/>
        <end position="110"/>
    </location>
</feature>
<name>A0A426X3M3_ENSVE</name>
<accession>A0A426X3M3</accession>
<proteinExistence type="predicted"/>
<dbReference type="Proteomes" id="UP000287651">
    <property type="component" value="Unassembled WGS sequence"/>
</dbReference>